<keyword evidence="9" id="KW-1185">Reference proteome</keyword>
<dbReference type="Gene3D" id="2.30.30.40">
    <property type="entry name" value="SH3 Domains"/>
    <property type="match status" value="4"/>
</dbReference>
<feature type="signal peptide" evidence="6">
    <location>
        <begin position="1"/>
        <end position="31"/>
    </location>
</feature>
<feature type="compositionally biased region" description="Low complexity" evidence="5">
    <location>
        <begin position="34"/>
        <end position="52"/>
    </location>
</feature>
<comment type="caution">
    <text evidence="8">The sequence shown here is derived from an EMBL/GenBank/DDBJ whole genome shotgun (WGS) entry which is preliminary data.</text>
</comment>
<dbReference type="SUPFAM" id="SSF54001">
    <property type="entry name" value="Cysteine proteinases"/>
    <property type="match status" value="1"/>
</dbReference>
<evidence type="ECO:0000313" key="8">
    <source>
        <dbReference type="EMBL" id="KUG51794.1"/>
    </source>
</evidence>
<dbReference type="Pfam" id="PF08239">
    <property type="entry name" value="SH3_3"/>
    <property type="match status" value="3"/>
</dbReference>
<keyword evidence="2" id="KW-0645">Protease</keyword>
<dbReference type="SMART" id="SM00287">
    <property type="entry name" value="SH3b"/>
    <property type="match status" value="4"/>
</dbReference>
<evidence type="ECO:0000256" key="4">
    <source>
        <dbReference type="ARBA" id="ARBA00022807"/>
    </source>
</evidence>
<sequence>MTLSTRRLSRTMIAVTAAAAPVVTLAPAVQAAPASTPQLPQQPLLPNAPTTPVAQPRILPTPAPTSTVTMEVSASAGVNVRSGPSTSYGVVGGYARGKQLTGTLTSNNWLKIGENRFVAAWNLTRVGSEGGGGGGGTQEVTRWMDASIGNIRSGPGLGHPVVTTMRKGTKVQGTWTNNGWLKISSGKFVSGTILTSTDPGGGGGGGGGGAQEVTQWMEASIGNVRSGPGLGHSVVTTMRKGTKVQGTWTSNGWLEISGGRFISGTILTGTNPGGGGGGGEQPDPSPSEVTRWVTPSLANVRSGPSTSYSVVGSKARGTKVTGTLTSNGWLKMAGSQYMASSVLTASDPGSGSTPAPAPAPAPDPAPTATRQLILDTAAKYLGTPYKWGGNSPQEGFDCSGYTKYVFAEVGLTLPRTAAMQQAATTPVSNPQPGDLVFHGSPAYHVGIYAGDGMMYDTGRPGVPTQYRAIFSGVSGYGRVDGVG</sequence>
<comment type="similarity">
    <text evidence="1">Belongs to the peptidase C40 family.</text>
</comment>
<feature type="compositionally biased region" description="Low complexity" evidence="5">
    <location>
        <begin position="345"/>
        <end position="354"/>
    </location>
</feature>
<feature type="chain" id="PRO_5006943997" description="NlpC/P60 domain-containing protein" evidence="6">
    <location>
        <begin position="32"/>
        <end position="483"/>
    </location>
</feature>
<dbReference type="OrthoDB" id="9815778at2"/>
<dbReference type="RefSeq" id="WP_058892090.1">
    <property type="nucleotide sequence ID" value="NZ_LQBL01000031.1"/>
</dbReference>
<feature type="compositionally biased region" description="Gly residues" evidence="5">
    <location>
        <begin position="271"/>
        <end position="280"/>
    </location>
</feature>
<dbReference type="Pfam" id="PF00877">
    <property type="entry name" value="NLPC_P60"/>
    <property type="match status" value="1"/>
</dbReference>
<dbReference type="InterPro" id="IPR038765">
    <property type="entry name" value="Papain-like_cys_pep_sf"/>
</dbReference>
<dbReference type="PANTHER" id="PTHR47053">
    <property type="entry name" value="MUREIN DD-ENDOPEPTIDASE MEPH-RELATED"/>
    <property type="match status" value="1"/>
</dbReference>
<dbReference type="Gene3D" id="3.90.1720.10">
    <property type="entry name" value="endopeptidase domain like (from Nostoc punctiforme)"/>
    <property type="match status" value="1"/>
</dbReference>
<feature type="domain" description="NlpC/P60" evidence="7">
    <location>
        <begin position="367"/>
        <end position="483"/>
    </location>
</feature>
<dbReference type="PROSITE" id="PS51935">
    <property type="entry name" value="NLPC_P60"/>
    <property type="match status" value="1"/>
</dbReference>
<dbReference type="PANTHER" id="PTHR47053:SF1">
    <property type="entry name" value="MUREIN DD-ENDOPEPTIDASE MEPH-RELATED"/>
    <property type="match status" value="1"/>
</dbReference>
<feature type="region of interest" description="Disordered" evidence="5">
    <location>
        <begin position="343"/>
        <end position="366"/>
    </location>
</feature>
<keyword evidence="3" id="KW-0378">Hydrolase</keyword>
<proteinExistence type="inferred from homology"/>
<organism evidence="8 9">
    <name type="scientific">Serinicoccus chungangensis</name>
    <dbReference type="NCBI Taxonomy" id="767452"/>
    <lineage>
        <taxon>Bacteria</taxon>
        <taxon>Bacillati</taxon>
        <taxon>Actinomycetota</taxon>
        <taxon>Actinomycetes</taxon>
        <taxon>Micrococcales</taxon>
        <taxon>Ornithinimicrobiaceae</taxon>
        <taxon>Serinicoccus</taxon>
    </lineage>
</organism>
<gene>
    <name evidence="8" type="ORF">AVL62_07540</name>
</gene>
<feature type="compositionally biased region" description="Pro residues" evidence="5">
    <location>
        <begin position="355"/>
        <end position="365"/>
    </location>
</feature>
<reference evidence="8 9" key="1">
    <citation type="submission" date="2015-12" db="EMBL/GenBank/DDBJ databases">
        <title>Serinicoccus chungangenesis strain CD08_5 genome sequencing and assembly.</title>
        <authorList>
            <person name="Chander A.M."/>
            <person name="Kaur G."/>
            <person name="Nair G.R."/>
            <person name="Dhawan D.K."/>
            <person name="Kochhar R.K."/>
            <person name="Mayilraj S."/>
            <person name="Bhadada S.K."/>
        </authorList>
    </citation>
    <scope>NUCLEOTIDE SEQUENCE [LARGE SCALE GENOMIC DNA]</scope>
    <source>
        <strain evidence="8 9">CD08_5</strain>
    </source>
</reference>
<feature type="region of interest" description="Disordered" evidence="5">
    <location>
        <begin position="266"/>
        <end position="290"/>
    </location>
</feature>
<dbReference type="STRING" id="767452.AVL62_07540"/>
<name>A0A0W8I2M8_9MICO</name>
<protein>
    <recommendedName>
        <fullName evidence="7">NlpC/P60 domain-containing protein</fullName>
    </recommendedName>
</protein>
<dbReference type="GO" id="GO:0006508">
    <property type="term" value="P:proteolysis"/>
    <property type="evidence" value="ECO:0007669"/>
    <property type="project" value="UniProtKB-KW"/>
</dbReference>
<dbReference type="Proteomes" id="UP000054837">
    <property type="component" value="Unassembled WGS sequence"/>
</dbReference>
<dbReference type="EMBL" id="LQBL01000031">
    <property type="protein sequence ID" value="KUG51794.1"/>
    <property type="molecule type" value="Genomic_DNA"/>
</dbReference>
<dbReference type="AlphaFoldDB" id="A0A0W8I2M8"/>
<evidence type="ECO:0000256" key="6">
    <source>
        <dbReference type="SAM" id="SignalP"/>
    </source>
</evidence>
<evidence type="ECO:0000256" key="5">
    <source>
        <dbReference type="SAM" id="MobiDB-lite"/>
    </source>
</evidence>
<dbReference type="InterPro" id="IPR003646">
    <property type="entry name" value="SH3-like_bac-type"/>
</dbReference>
<dbReference type="InterPro" id="IPR000064">
    <property type="entry name" value="NLP_P60_dom"/>
</dbReference>
<accession>A0A0W8I2M8</accession>
<evidence type="ECO:0000256" key="2">
    <source>
        <dbReference type="ARBA" id="ARBA00022670"/>
    </source>
</evidence>
<keyword evidence="6" id="KW-0732">Signal</keyword>
<keyword evidence="4" id="KW-0788">Thiol protease</keyword>
<dbReference type="InterPro" id="IPR051202">
    <property type="entry name" value="Peptidase_C40"/>
</dbReference>
<evidence type="ECO:0000256" key="3">
    <source>
        <dbReference type="ARBA" id="ARBA00022801"/>
    </source>
</evidence>
<feature type="region of interest" description="Disordered" evidence="5">
    <location>
        <begin position="34"/>
        <end position="64"/>
    </location>
</feature>
<evidence type="ECO:0000313" key="9">
    <source>
        <dbReference type="Proteomes" id="UP000054837"/>
    </source>
</evidence>
<evidence type="ECO:0000259" key="7">
    <source>
        <dbReference type="PROSITE" id="PS51935"/>
    </source>
</evidence>
<evidence type="ECO:0000256" key="1">
    <source>
        <dbReference type="ARBA" id="ARBA00007074"/>
    </source>
</evidence>
<dbReference type="GO" id="GO:0008234">
    <property type="term" value="F:cysteine-type peptidase activity"/>
    <property type="evidence" value="ECO:0007669"/>
    <property type="project" value="UniProtKB-KW"/>
</dbReference>